<keyword evidence="7" id="KW-1185">Reference proteome</keyword>
<dbReference type="Pfam" id="PF07992">
    <property type="entry name" value="Pyr_redox_2"/>
    <property type="match status" value="2"/>
</dbReference>
<organism evidence="6 7">
    <name type="scientific">Thraustotheca clavata</name>
    <dbReference type="NCBI Taxonomy" id="74557"/>
    <lineage>
        <taxon>Eukaryota</taxon>
        <taxon>Sar</taxon>
        <taxon>Stramenopiles</taxon>
        <taxon>Oomycota</taxon>
        <taxon>Saprolegniomycetes</taxon>
        <taxon>Saprolegniales</taxon>
        <taxon>Achlyaceae</taxon>
        <taxon>Thraustotheca</taxon>
    </lineage>
</organism>
<dbReference type="PRINTS" id="PR00368">
    <property type="entry name" value="FADPNR"/>
</dbReference>
<dbReference type="Gene3D" id="3.50.50.100">
    <property type="match status" value="2"/>
</dbReference>
<dbReference type="AlphaFoldDB" id="A0A1W0A5H6"/>
<name>A0A1W0A5H6_9STRA</name>
<evidence type="ECO:0000256" key="2">
    <source>
        <dbReference type="ARBA" id="ARBA00022630"/>
    </source>
</evidence>
<evidence type="ECO:0000256" key="4">
    <source>
        <dbReference type="ARBA" id="ARBA00023002"/>
    </source>
</evidence>
<sequence length="768" mass="82790">MSSKKVVVVGGGYAGIQFAQNLAYYSPTSQITLIEKLPYTYHSNGMPRALVDPSYVPKLFIPLDKALPNNVQRVQGIAEKMTANSVHVRVIVNGELQDTISTFPFDYLVIATGSSYPSPIKVPSNVYTRQGMESVIYEASEAIAKADSIGVIGGGSVGCEIAGEIACAYPAKKVSLIDSNDKLVSNSNLTDNFQTQLAEKLNLRGVNLVLGERLVEPINSHSYERKTLLLSKGTEITCDVQLLCVGTRPNTSLASTLDPELVSPRGIKVQANLQLDDSRYGNIYVIGDASNHESPKTTYIASNQAKFLGYALAQNIEYGTPIKPFAFNPTGLMVVPIGPSGGVAQLPVFGGIVLGDWFVWFAKSTDYFASRMWALWNAKVPHLKTMVKKVVVIGGGVAGIQFAQVLAGKLSKSVAQITVIEKQTFTFHAIGMPRALVDKSFIPKLFIPLDKALPSHVTLIHGVAESLTDHDVVVRSIQNGELSESTQTISFDYVVLATGSSYPSPIKVANDVYSRKNIEASIAETNDRIDAASSIMIVGGGSVGCEVAGEIASAYPDKQVTIVDAQKQLIANAQLSDKFRAKLVEGLERRGVKIVLGERLPERLTAHSYERKTFILSNGTEITSDVQLVCAGMKPNFQLIGTLDPTLATAKGIKVHKNLQVEGYSNIYVIGDASNHKSPKMAMVAGDQAKFLGKALAKKIKKGKTIQDYVPSATQGMLIPLGRDGGVAQLPLFGRVFAGDWLVKGVKGKDYFASMSWSNWNATIPNKP</sequence>
<dbReference type="EMBL" id="JNBS01000447">
    <property type="protein sequence ID" value="OQS05526.1"/>
    <property type="molecule type" value="Genomic_DNA"/>
</dbReference>
<dbReference type="OrthoDB" id="202203at2759"/>
<comment type="similarity">
    <text evidence="1">Belongs to the FAD-dependent oxidoreductase family.</text>
</comment>
<proteinExistence type="inferred from homology"/>
<protein>
    <submittedName>
        <fullName evidence="6">Pyridine nucleotide-disulfide oxidoreductase</fullName>
    </submittedName>
</protein>
<evidence type="ECO:0000256" key="3">
    <source>
        <dbReference type="ARBA" id="ARBA00022827"/>
    </source>
</evidence>
<feature type="domain" description="FAD/NAD(P)-binding" evidence="5">
    <location>
        <begin position="388"/>
        <end position="689"/>
    </location>
</feature>
<evidence type="ECO:0000313" key="6">
    <source>
        <dbReference type="EMBL" id="OQS05526.1"/>
    </source>
</evidence>
<dbReference type="PRINTS" id="PR00411">
    <property type="entry name" value="PNDRDTASEI"/>
</dbReference>
<dbReference type="SUPFAM" id="SSF51905">
    <property type="entry name" value="FAD/NAD(P)-binding domain"/>
    <property type="match status" value="2"/>
</dbReference>
<accession>A0A1W0A5H6</accession>
<keyword evidence="3" id="KW-0274">FAD</keyword>
<evidence type="ECO:0000256" key="1">
    <source>
        <dbReference type="ARBA" id="ARBA00006442"/>
    </source>
</evidence>
<dbReference type="GO" id="GO:0004174">
    <property type="term" value="F:electron-transferring-flavoprotein dehydrogenase activity"/>
    <property type="evidence" value="ECO:0007669"/>
    <property type="project" value="TreeGrafter"/>
</dbReference>
<evidence type="ECO:0000259" key="5">
    <source>
        <dbReference type="Pfam" id="PF07992"/>
    </source>
</evidence>
<keyword evidence="2" id="KW-0285">Flavoprotein</keyword>
<dbReference type="PANTHER" id="PTHR43735">
    <property type="entry name" value="APOPTOSIS-INDUCING FACTOR 1"/>
    <property type="match status" value="1"/>
</dbReference>
<keyword evidence="4" id="KW-0560">Oxidoreductase</keyword>
<feature type="domain" description="FAD/NAD(P)-binding" evidence="5">
    <location>
        <begin position="4"/>
        <end position="305"/>
    </location>
</feature>
<dbReference type="InterPro" id="IPR023753">
    <property type="entry name" value="FAD/NAD-binding_dom"/>
</dbReference>
<dbReference type="InterPro" id="IPR036188">
    <property type="entry name" value="FAD/NAD-bd_sf"/>
</dbReference>
<dbReference type="GO" id="GO:0050660">
    <property type="term" value="F:flavin adenine dinucleotide binding"/>
    <property type="evidence" value="ECO:0007669"/>
    <property type="project" value="TreeGrafter"/>
</dbReference>
<dbReference type="Proteomes" id="UP000243217">
    <property type="component" value="Unassembled WGS sequence"/>
</dbReference>
<evidence type="ECO:0000313" key="7">
    <source>
        <dbReference type="Proteomes" id="UP000243217"/>
    </source>
</evidence>
<gene>
    <name evidence="6" type="ORF">THRCLA_20584</name>
</gene>
<dbReference type="STRING" id="74557.A0A1W0A5H6"/>
<reference evidence="6 7" key="1">
    <citation type="journal article" date="2014" name="Genome Biol. Evol.">
        <title>The secreted proteins of Achlya hypogyna and Thraustotheca clavata identify the ancestral oomycete secretome and reveal gene acquisitions by horizontal gene transfer.</title>
        <authorList>
            <person name="Misner I."/>
            <person name="Blouin N."/>
            <person name="Leonard G."/>
            <person name="Richards T.A."/>
            <person name="Lane C.E."/>
        </authorList>
    </citation>
    <scope>NUCLEOTIDE SEQUENCE [LARGE SCALE GENOMIC DNA]</scope>
    <source>
        <strain evidence="6 7">ATCC 34112</strain>
    </source>
</reference>
<dbReference type="PANTHER" id="PTHR43735:SF3">
    <property type="entry name" value="FERROPTOSIS SUPPRESSOR PROTEIN 1"/>
    <property type="match status" value="1"/>
</dbReference>
<dbReference type="GO" id="GO:0005737">
    <property type="term" value="C:cytoplasm"/>
    <property type="evidence" value="ECO:0007669"/>
    <property type="project" value="TreeGrafter"/>
</dbReference>
<comment type="caution">
    <text evidence="6">The sequence shown here is derived from an EMBL/GenBank/DDBJ whole genome shotgun (WGS) entry which is preliminary data.</text>
</comment>